<comment type="caution">
    <text evidence="4">The sequence shown here is derived from an EMBL/GenBank/DDBJ whole genome shotgun (WGS) entry which is preliminary data.</text>
</comment>
<organism evidence="4 5">
    <name type="scientific">Tegillarca granosa</name>
    <name type="common">Malaysian cockle</name>
    <name type="synonym">Anadara granosa</name>
    <dbReference type="NCBI Taxonomy" id="220873"/>
    <lineage>
        <taxon>Eukaryota</taxon>
        <taxon>Metazoa</taxon>
        <taxon>Spiralia</taxon>
        <taxon>Lophotrochozoa</taxon>
        <taxon>Mollusca</taxon>
        <taxon>Bivalvia</taxon>
        <taxon>Autobranchia</taxon>
        <taxon>Pteriomorphia</taxon>
        <taxon>Arcoida</taxon>
        <taxon>Arcoidea</taxon>
        <taxon>Arcidae</taxon>
        <taxon>Tegillarca</taxon>
    </lineage>
</organism>
<feature type="transmembrane region" description="Helical" evidence="2">
    <location>
        <begin position="111"/>
        <end position="144"/>
    </location>
</feature>
<dbReference type="PANTHER" id="PTHR21724:SF109">
    <property type="entry name" value="SHKT DOMAIN-CONTAINING PROTEIN"/>
    <property type="match status" value="1"/>
</dbReference>
<feature type="disulfide bond" evidence="1">
    <location>
        <begin position="14"/>
        <end position="48"/>
    </location>
</feature>
<sequence length="145" mass="16518">MYTVYGVSTVKPLCEDKITNCDEYGKSSCTGSFVAWAQEHCPAYCGLCPTTPGTTVVVTAANCVDKDPSCSDYAAVGYCTDPAYISFVNENCKKTCNLCELDRKYFGYLRILLTMLLFYLFIYLFINSFIFINLYFFILIYFFIF</sequence>
<feature type="domain" description="ShKT" evidence="3">
    <location>
        <begin position="14"/>
        <end position="48"/>
    </location>
</feature>
<keyword evidence="2" id="KW-1133">Transmembrane helix</keyword>
<dbReference type="InterPro" id="IPR003582">
    <property type="entry name" value="ShKT_dom"/>
</dbReference>
<evidence type="ECO:0000313" key="5">
    <source>
        <dbReference type="Proteomes" id="UP001217089"/>
    </source>
</evidence>
<proteinExistence type="predicted"/>
<keyword evidence="2" id="KW-0812">Transmembrane</keyword>
<name>A0ABQ9EGL6_TEGGR</name>
<reference evidence="4 5" key="1">
    <citation type="submission" date="2022-12" db="EMBL/GenBank/DDBJ databases">
        <title>Chromosome-level genome of Tegillarca granosa.</title>
        <authorList>
            <person name="Kim J."/>
        </authorList>
    </citation>
    <scope>NUCLEOTIDE SEQUENCE [LARGE SCALE GENOMIC DNA]</scope>
    <source>
        <strain evidence="4">Teg-2019</strain>
        <tissue evidence="4">Adductor muscle</tissue>
    </source>
</reference>
<keyword evidence="2" id="KW-0472">Membrane</keyword>
<accession>A0ABQ9EGL6</accession>
<feature type="domain" description="ShKT" evidence="3">
    <location>
        <begin position="63"/>
        <end position="99"/>
    </location>
</feature>
<dbReference type="SMART" id="SM00254">
    <property type="entry name" value="ShKT"/>
    <property type="match status" value="2"/>
</dbReference>
<gene>
    <name evidence="4" type="ORF">KUTeg_019123</name>
</gene>
<dbReference type="EMBL" id="JARBDR010000917">
    <property type="protein sequence ID" value="KAJ8302727.1"/>
    <property type="molecule type" value="Genomic_DNA"/>
</dbReference>
<keyword evidence="1" id="KW-1015">Disulfide bond</keyword>
<dbReference type="Proteomes" id="UP001217089">
    <property type="component" value="Unassembled WGS sequence"/>
</dbReference>
<evidence type="ECO:0000256" key="1">
    <source>
        <dbReference type="PROSITE-ProRule" id="PRU01005"/>
    </source>
</evidence>
<evidence type="ECO:0000256" key="2">
    <source>
        <dbReference type="SAM" id="Phobius"/>
    </source>
</evidence>
<comment type="caution">
    <text evidence="1">Lacks conserved residue(s) required for the propagation of feature annotation.</text>
</comment>
<keyword evidence="5" id="KW-1185">Reference proteome</keyword>
<dbReference type="Gene3D" id="1.10.10.1940">
    <property type="match status" value="1"/>
</dbReference>
<protein>
    <recommendedName>
        <fullName evidence="3">ShKT domain-containing protein</fullName>
    </recommendedName>
</protein>
<dbReference type="PANTHER" id="PTHR21724">
    <property type="entry name" value="SHKT DOMAIN-CONTAINING PROTEIN"/>
    <property type="match status" value="1"/>
</dbReference>
<dbReference type="Pfam" id="PF01549">
    <property type="entry name" value="ShK"/>
    <property type="match status" value="2"/>
</dbReference>
<dbReference type="PROSITE" id="PS51670">
    <property type="entry name" value="SHKT"/>
    <property type="match status" value="2"/>
</dbReference>
<evidence type="ECO:0000313" key="4">
    <source>
        <dbReference type="EMBL" id="KAJ8302727.1"/>
    </source>
</evidence>
<evidence type="ECO:0000259" key="3">
    <source>
        <dbReference type="PROSITE" id="PS51670"/>
    </source>
</evidence>